<organism evidence="4 5">
    <name type="scientific">Neoaquamicrobium sediminum</name>
    <dbReference type="NCBI Taxonomy" id="1849104"/>
    <lineage>
        <taxon>Bacteria</taxon>
        <taxon>Pseudomonadati</taxon>
        <taxon>Pseudomonadota</taxon>
        <taxon>Alphaproteobacteria</taxon>
        <taxon>Hyphomicrobiales</taxon>
        <taxon>Phyllobacteriaceae</taxon>
        <taxon>Neoaquamicrobium</taxon>
    </lineage>
</organism>
<dbReference type="PROSITE" id="PS51352">
    <property type="entry name" value="THIOREDOXIN_2"/>
    <property type="match status" value="1"/>
</dbReference>
<dbReference type="RefSeq" id="WP_368804001.1">
    <property type="nucleotide sequence ID" value="NZ_JAZHFV010000006.1"/>
</dbReference>
<dbReference type="InterPro" id="IPR013766">
    <property type="entry name" value="Thioredoxin_domain"/>
</dbReference>
<feature type="chain" id="PRO_5045060566" evidence="2">
    <location>
        <begin position="24"/>
        <end position="200"/>
    </location>
</feature>
<evidence type="ECO:0000313" key="4">
    <source>
        <dbReference type="EMBL" id="MEX4009019.1"/>
    </source>
</evidence>
<evidence type="ECO:0000256" key="2">
    <source>
        <dbReference type="SAM" id="SignalP"/>
    </source>
</evidence>
<keyword evidence="5" id="KW-1185">Reference proteome</keyword>
<evidence type="ECO:0000256" key="1">
    <source>
        <dbReference type="ARBA" id="ARBA00003565"/>
    </source>
</evidence>
<dbReference type="InterPro" id="IPR036249">
    <property type="entry name" value="Thioredoxin-like_sf"/>
</dbReference>
<proteinExistence type="predicted"/>
<dbReference type="Proteomes" id="UP001559025">
    <property type="component" value="Unassembled WGS sequence"/>
</dbReference>
<comment type="function">
    <text evidence="1">May be required for disulfide bond formation in some proteins.</text>
</comment>
<feature type="signal peptide" evidence="2">
    <location>
        <begin position="1"/>
        <end position="23"/>
    </location>
</feature>
<gene>
    <name evidence="4" type="ORF">V1479_17040</name>
</gene>
<name>A0ABV3WWH3_9HYPH</name>
<accession>A0ABV3WWH3</accession>
<dbReference type="Pfam" id="PF13462">
    <property type="entry name" value="Thioredoxin_4"/>
    <property type="match status" value="1"/>
</dbReference>
<sequence length="200" mass="21307">MTITRRTLLVAGVTCMAAGASPAQPVPGLSDILFDPMLPVLGNPDGDVTVAEFFDYACPTCKALHPHLKRAVAEDGGIRLIMKDWPINGGEVLYPARMVLAANAIGVYAQAHDAVMALKGRLTLRRIDDAMRDAGVDVGAVRDALDVHLPAIDALLERNHAQARALSLVGTPGFIVGSTLYRRPVAPDELRNLVAAIRRG</sequence>
<keyword evidence="2" id="KW-0732">Signal</keyword>
<dbReference type="CDD" id="cd03023">
    <property type="entry name" value="DsbA_Com1_like"/>
    <property type="match status" value="1"/>
</dbReference>
<protein>
    <submittedName>
        <fullName evidence="4">DsbA family protein</fullName>
    </submittedName>
</protein>
<feature type="domain" description="Thioredoxin" evidence="3">
    <location>
        <begin position="20"/>
        <end position="199"/>
    </location>
</feature>
<dbReference type="SUPFAM" id="SSF52833">
    <property type="entry name" value="Thioredoxin-like"/>
    <property type="match status" value="1"/>
</dbReference>
<dbReference type="InterPro" id="IPR012336">
    <property type="entry name" value="Thioredoxin-like_fold"/>
</dbReference>
<evidence type="ECO:0000259" key="3">
    <source>
        <dbReference type="PROSITE" id="PS51352"/>
    </source>
</evidence>
<evidence type="ECO:0000313" key="5">
    <source>
        <dbReference type="Proteomes" id="UP001559025"/>
    </source>
</evidence>
<dbReference type="EMBL" id="JAZHFV010000006">
    <property type="protein sequence ID" value="MEX4009019.1"/>
    <property type="molecule type" value="Genomic_DNA"/>
</dbReference>
<reference evidence="4 5" key="1">
    <citation type="submission" date="2024-01" db="EMBL/GenBank/DDBJ databases">
        <title>New evidence supports the origin of RcGTA from prophage.</title>
        <authorList>
            <person name="Xu Y."/>
            <person name="Liu B."/>
            <person name="Chen F."/>
        </authorList>
    </citation>
    <scope>NUCLEOTIDE SEQUENCE [LARGE SCALE GENOMIC DNA]</scope>
    <source>
        <strain evidence="4 5">CBW1107-2</strain>
    </source>
</reference>
<dbReference type="Gene3D" id="3.40.30.10">
    <property type="entry name" value="Glutaredoxin"/>
    <property type="match status" value="1"/>
</dbReference>
<comment type="caution">
    <text evidence="4">The sequence shown here is derived from an EMBL/GenBank/DDBJ whole genome shotgun (WGS) entry which is preliminary data.</text>
</comment>